<gene>
    <name evidence="3" type="ORF">VRU48_19385</name>
</gene>
<dbReference type="RefSeq" id="WP_330109585.1">
    <property type="nucleotide sequence ID" value="NZ_JAZDQT010000004.1"/>
</dbReference>
<accession>A0ABU7ICS4</accession>
<dbReference type="InterPro" id="IPR036929">
    <property type="entry name" value="DsbDN_sf"/>
</dbReference>
<reference evidence="3 4" key="1">
    <citation type="submission" date="2024-01" db="EMBL/GenBank/DDBJ databases">
        <title>Pedobacter sp. nov., isolated from fresh soil.</title>
        <authorList>
            <person name="Le N.T.T."/>
        </authorList>
    </citation>
    <scope>NUCLEOTIDE SEQUENCE [LARGE SCALE GENOMIC DNA]</scope>
    <source>
        <strain evidence="3 4">KR3-3</strain>
    </source>
</reference>
<feature type="domain" description="Thiol:disulfide interchange protein DsbD N-terminal" evidence="2">
    <location>
        <begin position="37"/>
        <end position="143"/>
    </location>
</feature>
<dbReference type="Pfam" id="PF11412">
    <property type="entry name" value="DsbD_N"/>
    <property type="match status" value="1"/>
</dbReference>
<evidence type="ECO:0000313" key="4">
    <source>
        <dbReference type="Proteomes" id="UP001336835"/>
    </source>
</evidence>
<sequence>MKKLILGLILTLGASSSVLAQLERPISWSYRAKKTGANEATLYLKASLQPKWHVYALHPKPSPTRTFFTFVPSKDYKLIGATQQPKPTVKYDQFLKANLAYFEKEVVFEQKIRLNKKQTTIKGKVEFMVCSDKSCLPSDELVFSIPVN</sequence>
<feature type="signal peptide" evidence="1">
    <location>
        <begin position="1"/>
        <end position="20"/>
    </location>
</feature>
<name>A0ABU7ICS4_9SPHI</name>
<dbReference type="Proteomes" id="UP001336835">
    <property type="component" value="Unassembled WGS sequence"/>
</dbReference>
<proteinExistence type="predicted"/>
<keyword evidence="4" id="KW-1185">Reference proteome</keyword>
<protein>
    <submittedName>
        <fullName evidence="3">Protein-disulfide reductase DsbD domain-containing protein</fullName>
    </submittedName>
</protein>
<organism evidence="3 4">
    <name type="scientific">Pedobacter albus</name>
    <dbReference type="NCBI Taxonomy" id="3113905"/>
    <lineage>
        <taxon>Bacteria</taxon>
        <taxon>Pseudomonadati</taxon>
        <taxon>Bacteroidota</taxon>
        <taxon>Sphingobacteriia</taxon>
        <taxon>Sphingobacteriales</taxon>
        <taxon>Sphingobacteriaceae</taxon>
        <taxon>Pedobacter</taxon>
    </lineage>
</organism>
<evidence type="ECO:0000256" key="1">
    <source>
        <dbReference type="SAM" id="SignalP"/>
    </source>
</evidence>
<comment type="caution">
    <text evidence="3">The sequence shown here is derived from an EMBL/GenBank/DDBJ whole genome shotgun (WGS) entry which is preliminary data.</text>
</comment>
<keyword evidence="1" id="KW-0732">Signal</keyword>
<dbReference type="InterPro" id="IPR028250">
    <property type="entry name" value="DsbDN"/>
</dbReference>
<evidence type="ECO:0000259" key="2">
    <source>
        <dbReference type="Pfam" id="PF11412"/>
    </source>
</evidence>
<dbReference type="Gene3D" id="2.60.40.1250">
    <property type="entry name" value="Thiol:disulfide interchange protein DsbD, N-terminal domain"/>
    <property type="match status" value="1"/>
</dbReference>
<dbReference type="EMBL" id="JAZDQT010000004">
    <property type="protein sequence ID" value="MEE1947298.1"/>
    <property type="molecule type" value="Genomic_DNA"/>
</dbReference>
<feature type="chain" id="PRO_5045058148" evidence="1">
    <location>
        <begin position="21"/>
        <end position="148"/>
    </location>
</feature>
<evidence type="ECO:0000313" key="3">
    <source>
        <dbReference type="EMBL" id="MEE1947298.1"/>
    </source>
</evidence>